<evidence type="ECO:0000313" key="7">
    <source>
        <dbReference type="EMBL" id="SKC53051.1"/>
    </source>
</evidence>
<accession>A0A1T5JNQ2</accession>
<evidence type="ECO:0000256" key="3">
    <source>
        <dbReference type="ARBA" id="ARBA00023125"/>
    </source>
</evidence>
<feature type="domain" description="HTH lysR-type" evidence="6">
    <location>
        <begin position="1"/>
        <end position="59"/>
    </location>
</feature>
<dbReference type="PANTHER" id="PTHR30346">
    <property type="entry name" value="TRANSCRIPTIONAL DUAL REGULATOR HCAR-RELATED"/>
    <property type="match status" value="1"/>
</dbReference>
<evidence type="ECO:0000256" key="5">
    <source>
        <dbReference type="SAM" id="MobiDB-lite"/>
    </source>
</evidence>
<dbReference type="PROSITE" id="PS50931">
    <property type="entry name" value="HTH_LYSR"/>
    <property type="match status" value="1"/>
</dbReference>
<protein>
    <submittedName>
        <fullName evidence="7">DNA-binding transcriptional regulator, LysR family</fullName>
    </submittedName>
</protein>
<evidence type="ECO:0000313" key="8">
    <source>
        <dbReference type="Proteomes" id="UP000189777"/>
    </source>
</evidence>
<feature type="region of interest" description="Disordered" evidence="5">
    <location>
        <begin position="201"/>
        <end position="221"/>
    </location>
</feature>
<dbReference type="Pfam" id="PF00126">
    <property type="entry name" value="HTH_1"/>
    <property type="match status" value="1"/>
</dbReference>
<keyword evidence="3 7" id="KW-0238">DNA-binding</keyword>
<dbReference type="GO" id="GO:0003677">
    <property type="term" value="F:DNA binding"/>
    <property type="evidence" value="ECO:0007669"/>
    <property type="project" value="UniProtKB-KW"/>
</dbReference>
<dbReference type="RefSeq" id="WP_176168811.1">
    <property type="nucleotide sequence ID" value="NZ_FUZQ01000002.1"/>
</dbReference>
<dbReference type="STRING" id="526729.SAMN04324258_1597"/>
<evidence type="ECO:0000259" key="6">
    <source>
        <dbReference type="PROSITE" id="PS50931"/>
    </source>
</evidence>
<dbReference type="Gene3D" id="1.10.10.10">
    <property type="entry name" value="Winged helix-like DNA-binding domain superfamily/Winged helix DNA-binding domain"/>
    <property type="match status" value="1"/>
</dbReference>
<dbReference type="Proteomes" id="UP000189777">
    <property type="component" value="Unassembled WGS sequence"/>
</dbReference>
<comment type="similarity">
    <text evidence="1">Belongs to the LysR transcriptional regulatory family.</text>
</comment>
<dbReference type="InterPro" id="IPR036390">
    <property type="entry name" value="WH_DNA-bd_sf"/>
</dbReference>
<organism evidence="7 8">
    <name type="scientific">Krasilnikoviella flava</name>
    <dbReference type="NCBI Taxonomy" id="526729"/>
    <lineage>
        <taxon>Bacteria</taxon>
        <taxon>Bacillati</taxon>
        <taxon>Actinomycetota</taxon>
        <taxon>Actinomycetes</taxon>
        <taxon>Micrococcales</taxon>
        <taxon>Promicromonosporaceae</taxon>
        <taxon>Krasilnikoviella</taxon>
    </lineage>
</organism>
<dbReference type="SUPFAM" id="SSF46785">
    <property type="entry name" value="Winged helix' DNA-binding domain"/>
    <property type="match status" value="1"/>
</dbReference>
<dbReference type="AlphaFoldDB" id="A0A1T5JNQ2"/>
<keyword evidence="2" id="KW-0805">Transcription regulation</keyword>
<keyword evidence="8" id="KW-1185">Reference proteome</keyword>
<feature type="region of interest" description="Disordered" evidence="5">
    <location>
        <begin position="291"/>
        <end position="310"/>
    </location>
</feature>
<reference evidence="7 8" key="1">
    <citation type="submission" date="2017-02" db="EMBL/GenBank/DDBJ databases">
        <authorList>
            <person name="Peterson S.W."/>
        </authorList>
    </citation>
    <scope>NUCLEOTIDE SEQUENCE [LARGE SCALE GENOMIC DNA]</scope>
    <source>
        <strain evidence="7 8">DSM 21481</strain>
    </source>
</reference>
<dbReference type="GO" id="GO:0003700">
    <property type="term" value="F:DNA-binding transcription factor activity"/>
    <property type="evidence" value="ECO:0007669"/>
    <property type="project" value="InterPro"/>
</dbReference>
<evidence type="ECO:0000256" key="4">
    <source>
        <dbReference type="ARBA" id="ARBA00023163"/>
    </source>
</evidence>
<dbReference type="InterPro" id="IPR036388">
    <property type="entry name" value="WH-like_DNA-bd_sf"/>
</dbReference>
<dbReference type="InterPro" id="IPR005119">
    <property type="entry name" value="LysR_subst-bd"/>
</dbReference>
<dbReference type="EMBL" id="FUZQ01000002">
    <property type="protein sequence ID" value="SKC53051.1"/>
    <property type="molecule type" value="Genomic_DNA"/>
</dbReference>
<gene>
    <name evidence="7" type="ORF">SAMN04324258_1597</name>
</gene>
<dbReference type="SUPFAM" id="SSF53850">
    <property type="entry name" value="Periplasmic binding protein-like II"/>
    <property type="match status" value="1"/>
</dbReference>
<evidence type="ECO:0000256" key="2">
    <source>
        <dbReference type="ARBA" id="ARBA00023015"/>
    </source>
</evidence>
<name>A0A1T5JNQ2_9MICO</name>
<proteinExistence type="inferred from homology"/>
<dbReference type="Gene3D" id="3.40.190.10">
    <property type="entry name" value="Periplasmic binding protein-like II"/>
    <property type="match status" value="2"/>
</dbReference>
<dbReference type="GO" id="GO:0032993">
    <property type="term" value="C:protein-DNA complex"/>
    <property type="evidence" value="ECO:0007669"/>
    <property type="project" value="TreeGrafter"/>
</dbReference>
<dbReference type="PANTHER" id="PTHR30346:SF0">
    <property type="entry name" value="HCA OPERON TRANSCRIPTIONAL ACTIVATOR HCAR"/>
    <property type="match status" value="1"/>
</dbReference>
<dbReference type="InterPro" id="IPR000847">
    <property type="entry name" value="LysR_HTH_N"/>
</dbReference>
<keyword evidence="4" id="KW-0804">Transcription</keyword>
<evidence type="ECO:0000256" key="1">
    <source>
        <dbReference type="ARBA" id="ARBA00009437"/>
    </source>
</evidence>
<dbReference type="Pfam" id="PF03466">
    <property type="entry name" value="LysR_substrate"/>
    <property type="match status" value="1"/>
</dbReference>
<sequence length="310" mass="33351">MLERLEIEAFLTLVDELHFGRTAERLQVTTSRVSQTIKKLERLAGAPLFERTSRTVAVTPLGARLADDLRPAYQQVEAVWARTVAEGRGAVTVLRVGFLSAGAGQLVARAAELFARRNPGHRAELREVQAVDAVARLRDGQLDVLVLPLPLDEPDVVTGPVVLTDARVLAVPADHPLARRVSATLEDLAEIPALQLPDATPVHWRSDRTPRRTPGGRPVMAGPSFSTVQEALALIGAGSGALVLGAQMRRFYARDDVVYLPLRGTPPLEWVPAWVSGRGGPAVDRFVEAVRGSTDRPGDAPQAPPVTATP</sequence>